<feature type="domain" description="Ricin B lectin" evidence="1">
    <location>
        <begin position="103"/>
        <end position="229"/>
    </location>
</feature>
<dbReference type="AlphaFoldDB" id="A0A6A4Z463"/>
<dbReference type="Pfam" id="PF00652">
    <property type="entry name" value="Ricin_B_lectin"/>
    <property type="match status" value="2"/>
</dbReference>
<dbReference type="EMBL" id="VJMI01021345">
    <property type="protein sequence ID" value="KAF0701960.1"/>
    <property type="molecule type" value="Genomic_DNA"/>
</dbReference>
<feature type="domain" description="Ricin B lectin" evidence="1">
    <location>
        <begin position="230"/>
        <end position="360"/>
    </location>
</feature>
<dbReference type="Gene3D" id="2.80.10.50">
    <property type="match status" value="2"/>
</dbReference>
<evidence type="ECO:0000259" key="1">
    <source>
        <dbReference type="SMART" id="SM00458"/>
    </source>
</evidence>
<proteinExistence type="predicted"/>
<dbReference type="SMART" id="SM00458">
    <property type="entry name" value="RICIN"/>
    <property type="match status" value="2"/>
</dbReference>
<reference evidence="2 3" key="1">
    <citation type="submission" date="2019-06" db="EMBL/GenBank/DDBJ databases">
        <title>Genomics analysis of Aphanomyces spp. identifies a new class of oomycete effector associated with host adaptation.</title>
        <authorList>
            <person name="Gaulin E."/>
        </authorList>
    </citation>
    <scope>NUCLEOTIDE SEQUENCE [LARGE SCALE GENOMIC DNA]</scope>
    <source>
        <strain evidence="2 3">E</strain>
    </source>
</reference>
<gene>
    <name evidence="2" type="ORF">AaE_016219</name>
</gene>
<dbReference type="Proteomes" id="UP000469452">
    <property type="component" value="Unassembled WGS sequence"/>
</dbReference>
<dbReference type="SUPFAM" id="SSF50370">
    <property type="entry name" value="Ricin B-like lectins"/>
    <property type="match status" value="2"/>
</dbReference>
<dbReference type="VEuPathDB" id="FungiDB:H257_17219"/>
<sequence length="373" mass="44466">MNAMCAAKATKATEKYEECNVSEGDYVLWSRVDERYHPKLLVTWTIPYRVKEVGEFSVVLVHLVTHASRFKLYAEDSFEETEEILQHVSEQGIMLKVNDFDEVDAWRFYSAQDYPLSHGNSNLFANVKTDSFNEWWLYNKHTRQLHSRSNVHNCLDAYLKDGKYWVHTWKCDGANRNQHWDVDFADHRIKHATHPNVCLDADPTDPQRQVQMWECHSHDVNKNQYWSVNEETVHFKRNGLYLTNTEHSDIVGNISFAGLLREDEWHQERDQEWDYNRDFHQVRSDDDDYCLDAYQPWNGGHVHTWRCSHTNKNQKWQYDVYTNQLHHLTHNGYCLDMNDETGARPHLWECHPPTHNFYSLQKFDLFQTTSTFD</sequence>
<organism evidence="2 3">
    <name type="scientific">Aphanomyces astaci</name>
    <name type="common">Crayfish plague agent</name>
    <dbReference type="NCBI Taxonomy" id="112090"/>
    <lineage>
        <taxon>Eukaryota</taxon>
        <taxon>Sar</taxon>
        <taxon>Stramenopiles</taxon>
        <taxon>Oomycota</taxon>
        <taxon>Saprolegniomycetes</taxon>
        <taxon>Saprolegniales</taxon>
        <taxon>Verrucalvaceae</taxon>
        <taxon>Aphanomyces</taxon>
    </lineage>
</organism>
<protein>
    <recommendedName>
        <fullName evidence="1">Ricin B lectin domain-containing protein</fullName>
    </recommendedName>
</protein>
<dbReference type="PROSITE" id="PS50231">
    <property type="entry name" value="RICIN_B_LECTIN"/>
    <property type="match status" value="2"/>
</dbReference>
<evidence type="ECO:0000313" key="2">
    <source>
        <dbReference type="EMBL" id="KAF0701960.1"/>
    </source>
</evidence>
<dbReference type="InterPro" id="IPR035992">
    <property type="entry name" value="Ricin_B-like_lectins"/>
</dbReference>
<dbReference type="InterPro" id="IPR000772">
    <property type="entry name" value="Ricin_B_lectin"/>
</dbReference>
<comment type="caution">
    <text evidence="2">The sequence shown here is derived from an EMBL/GenBank/DDBJ whole genome shotgun (WGS) entry which is preliminary data.</text>
</comment>
<evidence type="ECO:0000313" key="3">
    <source>
        <dbReference type="Proteomes" id="UP000469452"/>
    </source>
</evidence>
<accession>A0A6A4Z463</accession>
<name>A0A6A4Z463_APHAT</name>